<comment type="caution">
    <text evidence="2">The sequence shown here is derived from an EMBL/GenBank/DDBJ whole genome shotgun (WGS) entry which is preliminary data.</text>
</comment>
<feature type="region of interest" description="Disordered" evidence="1">
    <location>
        <begin position="90"/>
        <end position="109"/>
    </location>
</feature>
<protein>
    <submittedName>
        <fullName evidence="2">Uncharacterized protein</fullName>
    </submittedName>
</protein>
<keyword evidence="3" id="KW-1185">Reference proteome</keyword>
<gene>
    <name evidence="2" type="ORF">VTJ49DRAFT_4171</name>
</gene>
<accession>A0ABR3V607</accession>
<name>A0ABR3V607_HUMIN</name>
<evidence type="ECO:0000256" key="1">
    <source>
        <dbReference type="SAM" id="MobiDB-lite"/>
    </source>
</evidence>
<dbReference type="EMBL" id="JAZGSY010000319">
    <property type="protein sequence ID" value="KAL1837199.1"/>
    <property type="molecule type" value="Genomic_DNA"/>
</dbReference>
<organism evidence="2 3">
    <name type="scientific">Humicola insolens</name>
    <name type="common">Soft-rot fungus</name>
    <dbReference type="NCBI Taxonomy" id="85995"/>
    <lineage>
        <taxon>Eukaryota</taxon>
        <taxon>Fungi</taxon>
        <taxon>Dikarya</taxon>
        <taxon>Ascomycota</taxon>
        <taxon>Pezizomycotina</taxon>
        <taxon>Sordariomycetes</taxon>
        <taxon>Sordariomycetidae</taxon>
        <taxon>Sordariales</taxon>
        <taxon>Chaetomiaceae</taxon>
        <taxon>Mycothermus</taxon>
    </lineage>
</organism>
<reference evidence="2 3" key="1">
    <citation type="journal article" date="2024" name="Commun. Biol.">
        <title>Comparative genomic analysis of thermophilic fungi reveals convergent evolutionary adaptations and gene losses.</title>
        <authorList>
            <person name="Steindorff A.S."/>
            <person name="Aguilar-Pontes M.V."/>
            <person name="Robinson A.J."/>
            <person name="Andreopoulos B."/>
            <person name="LaButti K."/>
            <person name="Kuo A."/>
            <person name="Mondo S."/>
            <person name="Riley R."/>
            <person name="Otillar R."/>
            <person name="Haridas S."/>
            <person name="Lipzen A."/>
            <person name="Grimwood J."/>
            <person name="Schmutz J."/>
            <person name="Clum A."/>
            <person name="Reid I.D."/>
            <person name="Moisan M.C."/>
            <person name="Butler G."/>
            <person name="Nguyen T.T.M."/>
            <person name="Dewar K."/>
            <person name="Conant G."/>
            <person name="Drula E."/>
            <person name="Henrissat B."/>
            <person name="Hansel C."/>
            <person name="Singer S."/>
            <person name="Hutchinson M.I."/>
            <person name="de Vries R.P."/>
            <person name="Natvig D.O."/>
            <person name="Powell A.J."/>
            <person name="Tsang A."/>
            <person name="Grigoriev I.V."/>
        </authorList>
    </citation>
    <scope>NUCLEOTIDE SEQUENCE [LARGE SCALE GENOMIC DNA]</scope>
    <source>
        <strain evidence="2 3">CBS 620.91</strain>
    </source>
</reference>
<evidence type="ECO:0000313" key="2">
    <source>
        <dbReference type="EMBL" id="KAL1837199.1"/>
    </source>
</evidence>
<dbReference type="Proteomes" id="UP001583172">
    <property type="component" value="Unassembled WGS sequence"/>
</dbReference>
<evidence type="ECO:0000313" key="3">
    <source>
        <dbReference type="Proteomes" id="UP001583172"/>
    </source>
</evidence>
<feature type="compositionally biased region" description="Acidic residues" evidence="1">
    <location>
        <begin position="96"/>
        <end position="109"/>
    </location>
</feature>
<proteinExistence type="predicted"/>
<sequence length="208" mass="23306">MNGSVNPEPRVLPSTKSLYIPQTLDRILSSQGIWRFRPSKLPRRLHRRLRRSSRCRAQQLPQCPLGQFCRGVQRLAVHVEPRAVDDELHVLGQVEDGGDQGEGGEEEDDRVCWPRGFRLAQSEALKRGSFVRGFGALGERKKGMGRRTKDELLGRCKHVDTVGDLELVDLELQPLAEGLESGGHGGRVGEVGFRITRWKRGKKVGVRA</sequence>